<organism evidence="1 2">
    <name type="scientific">Evansella vedderi</name>
    <dbReference type="NCBI Taxonomy" id="38282"/>
    <lineage>
        <taxon>Bacteria</taxon>
        <taxon>Bacillati</taxon>
        <taxon>Bacillota</taxon>
        <taxon>Bacilli</taxon>
        <taxon>Bacillales</taxon>
        <taxon>Bacillaceae</taxon>
        <taxon>Evansella</taxon>
    </lineage>
</organism>
<dbReference type="EMBL" id="JAUSUG010000008">
    <property type="protein sequence ID" value="MDQ0254908.1"/>
    <property type="molecule type" value="Genomic_DNA"/>
</dbReference>
<proteinExistence type="predicted"/>
<accession>A0ABT9ZUJ3</accession>
<protein>
    <submittedName>
        <fullName evidence="1">Uncharacterized protein</fullName>
    </submittedName>
</protein>
<evidence type="ECO:0000313" key="1">
    <source>
        <dbReference type="EMBL" id="MDQ0254908.1"/>
    </source>
</evidence>
<name>A0ABT9ZUJ3_9BACI</name>
<sequence length="129" mass="15054">MLKIVSGSVEDVKAELKIILSNLKKRVSAIKKEYRGRQMPVSKQREIQELEQFQRIFKVSVMLPVEVEGIVINYKAYEDMLKKLKGQWVQLKVDSQKLTLTYESGKLELYDLRPLLTSIKQFPRAVIEK</sequence>
<gene>
    <name evidence="1" type="ORF">J2S74_002290</name>
</gene>
<dbReference type="Proteomes" id="UP001230005">
    <property type="component" value="Unassembled WGS sequence"/>
</dbReference>
<comment type="caution">
    <text evidence="1">The sequence shown here is derived from an EMBL/GenBank/DDBJ whole genome shotgun (WGS) entry which is preliminary data.</text>
</comment>
<dbReference type="RefSeq" id="WP_307325520.1">
    <property type="nucleotide sequence ID" value="NZ_JAUSUG010000008.1"/>
</dbReference>
<reference evidence="1 2" key="1">
    <citation type="submission" date="2023-07" db="EMBL/GenBank/DDBJ databases">
        <title>Genomic Encyclopedia of Type Strains, Phase IV (KMG-IV): sequencing the most valuable type-strain genomes for metagenomic binning, comparative biology and taxonomic classification.</title>
        <authorList>
            <person name="Goeker M."/>
        </authorList>
    </citation>
    <scope>NUCLEOTIDE SEQUENCE [LARGE SCALE GENOMIC DNA]</scope>
    <source>
        <strain evidence="1 2">DSM 9768</strain>
    </source>
</reference>
<keyword evidence="2" id="KW-1185">Reference proteome</keyword>
<evidence type="ECO:0000313" key="2">
    <source>
        <dbReference type="Proteomes" id="UP001230005"/>
    </source>
</evidence>